<proteinExistence type="predicted"/>
<protein>
    <submittedName>
        <fullName evidence="1">Uncharacterized protein</fullName>
    </submittedName>
</protein>
<evidence type="ECO:0000313" key="2">
    <source>
        <dbReference type="Proteomes" id="UP000824120"/>
    </source>
</evidence>
<dbReference type="AlphaFoldDB" id="A0A9J5WEL8"/>
<organism evidence="1 2">
    <name type="scientific">Solanum commersonii</name>
    <name type="common">Commerson's wild potato</name>
    <name type="synonym">Commerson's nightshade</name>
    <dbReference type="NCBI Taxonomy" id="4109"/>
    <lineage>
        <taxon>Eukaryota</taxon>
        <taxon>Viridiplantae</taxon>
        <taxon>Streptophyta</taxon>
        <taxon>Embryophyta</taxon>
        <taxon>Tracheophyta</taxon>
        <taxon>Spermatophyta</taxon>
        <taxon>Magnoliopsida</taxon>
        <taxon>eudicotyledons</taxon>
        <taxon>Gunneridae</taxon>
        <taxon>Pentapetalae</taxon>
        <taxon>asterids</taxon>
        <taxon>lamiids</taxon>
        <taxon>Solanales</taxon>
        <taxon>Solanaceae</taxon>
        <taxon>Solanoideae</taxon>
        <taxon>Solaneae</taxon>
        <taxon>Solanum</taxon>
    </lineage>
</organism>
<dbReference type="Proteomes" id="UP000824120">
    <property type="component" value="Chromosome 12"/>
</dbReference>
<dbReference type="EMBL" id="JACXVP010000012">
    <property type="protein sequence ID" value="KAG5573440.1"/>
    <property type="molecule type" value="Genomic_DNA"/>
</dbReference>
<comment type="caution">
    <text evidence="1">The sequence shown here is derived from an EMBL/GenBank/DDBJ whole genome shotgun (WGS) entry which is preliminary data.</text>
</comment>
<name>A0A9J5WEL8_SOLCO</name>
<reference evidence="1 2" key="1">
    <citation type="submission" date="2020-09" db="EMBL/GenBank/DDBJ databases">
        <title>De no assembly of potato wild relative species, Solanum commersonii.</title>
        <authorList>
            <person name="Cho K."/>
        </authorList>
    </citation>
    <scope>NUCLEOTIDE SEQUENCE [LARGE SCALE GENOMIC DNA]</scope>
    <source>
        <strain evidence="1">LZ3.2</strain>
        <tissue evidence="1">Leaf</tissue>
    </source>
</reference>
<accession>A0A9J5WEL8</accession>
<evidence type="ECO:0000313" key="1">
    <source>
        <dbReference type="EMBL" id="KAG5573440.1"/>
    </source>
</evidence>
<sequence length="114" mass="12555">MEALFHIERFYIKKSLNIVEEIVQYQGSCPTCGILPLSVVSPDFELRLYPSITPLGGILPLSAVKPDPSTSPSLSLPGFRSNKNLNQLNRIEQVVEMKPAVKSKLTTSLSLSLL</sequence>
<keyword evidence="2" id="KW-1185">Reference proteome</keyword>
<gene>
    <name evidence="1" type="ORF">H5410_063206</name>
</gene>